<dbReference type="PRINTS" id="PR01790">
    <property type="entry name" value="SMP30FAMILY"/>
</dbReference>
<dbReference type="GO" id="GO:0005509">
    <property type="term" value="F:calcium ion binding"/>
    <property type="evidence" value="ECO:0007669"/>
    <property type="project" value="TreeGrafter"/>
</dbReference>
<dbReference type="InterPro" id="IPR011042">
    <property type="entry name" value="6-blade_b-propeller_TolB-like"/>
</dbReference>
<organism evidence="5 6">
    <name type="scientific">Paracoccus onubensis</name>
    <dbReference type="NCBI Taxonomy" id="1675788"/>
    <lineage>
        <taxon>Bacteria</taxon>
        <taxon>Pseudomonadati</taxon>
        <taxon>Pseudomonadota</taxon>
        <taxon>Alphaproteobacteria</taxon>
        <taxon>Rhodobacterales</taxon>
        <taxon>Paracoccaceae</taxon>
        <taxon>Paracoccus</taxon>
    </lineage>
</organism>
<dbReference type="AlphaFoldDB" id="A0A418T7P6"/>
<dbReference type="Pfam" id="PF08450">
    <property type="entry name" value="SGL"/>
    <property type="match status" value="1"/>
</dbReference>
<comment type="cofactor">
    <cofactor evidence="3">
        <name>Zn(2+)</name>
        <dbReference type="ChEBI" id="CHEBI:29105"/>
    </cofactor>
    <text evidence="3">Binds 1 divalent metal cation per subunit.</text>
</comment>
<dbReference type="SUPFAM" id="SSF63829">
    <property type="entry name" value="Calcium-dependent phosphotriesterase"/>
    <property type="match status" value="1"/>
</dbReference>
<evidence type="ECO:0000256" key="3">
    <source>
        <dbReference type="PIRSR" id="PIRSR605511-2"/>
    </source>
</evidence>
<protein>
    <submittedName>
        <fullName evidence="5">SMP-30/gluconolactonase/LRE family protein</fullName>
    </submittedName>
</protein>
<comment type="similarity">
    <text evidence="1">Belongs to the SMP-30/CGR1 family.</text>
</comment>
<feature type="active site" description="Proton donor/acceptor" evidence="2">
    <location>
        <position position="245"/>
    </location>
</feature>
<proteinExistence type="inferred from homology"/>
<dbReference type="InterPro" id="IPR013658">
    <property type="entry name" value="SGL"/>
</dbReference>
<accession>A0A418T7P6</accession>
<keyword evidence="3" id="KW-0862">Zinc</keyword>
<dbReference type="InterPro" id="IPR005511">
    <property type="entry name" value="SMP-30"/>
</dbReference>
<dbReference type="GO" id="GO:0019853">
    <property type="term" value="P:L-ascorbic acid biosynthetic process"/>
    <property type="evidence" value="ECO:0007669"/>
    <property type="project" value="TreeGrafter"/>
</dbReference>
<feature type="binding site" evidence="3">
    <location>
        <position position="61"/>
    </location>
    <ligand>
        <name>a divalent metal cation</name>
        <dbReference type="ChEBI" id="CHEBI:60240"/>
    </ligand>
</feature>
<name>A0A418T7P6_9RHOB</name>
<dbReference type="Proteomes" id="UP000284202">
    <property type="component" value="Unassembled WGS sequence"/>
</dbReference>
<keyword evidence="3" id="KW-0479">Metal-binding</keyword>
<evidence type="ECO:0000256" key="1">
    <source>
        <dbReference type="ARBA" id="ARBA00008853"/>
    </source>
</evidence>
<keyword evidence="6" id="KW-1185">Reference proteome</keyword>
<dbReference type="EMBL" id="QZCG01000001">
    <property type="protein sequence ID" value="RJE89126.1"/>
    <property type="molecule type" value="Genomic_DNA"/>
</dbReference>
<dbReference type="GO" id="GO:0004341">
    <property type="term" value="F:gluconolactonase activity"/>
    <property type="evidence" value="ECO:0007669"/>
    <property type="project" value="TreeGrafter"/>
</dbReference>
<dbReference type="OrthoDB" id="2633250at2"/>
<feature type="domain" description="SMP-30/Gluconolactonase/LRE-like region" evidence="4">
    <location>
        <begin position="59"/>
        <end position="303"/>
    </location>
</feature>
<dbReference type="PANTHER" id="PTHR10907:SF47">
    <property type="entry name" value="REGUCALCIN"/>
    <property type="match status" value="1"/>
</dbReference>
<evidence type="ECO:0000313" key="5">
    <source>
        <dbReference type="EMBL" id="RJE89126.1"/>
    </source>
</evidence>
<evidence type="ECO:0000313" key="6">
    <source>
        <dbReference type="Proteomes" id="UP000284202"/>
    </source>
</evidence>
<feature type="binding site" evidence="3">
    <location>
        <position position="144"/>
    </location>
    <ligand>
        <name>substrate</name>
    </ligand>
</feature>
<dbReference type="Gene3D" id="2.120.10.30">
    <property type="entry name" value="TolB, C-terminal domain"/>
    <property type="match status" value="1"/>
</dbReference>
<sequence>MQRGREFRVGDNGLRPSVSQCRRIGRRFLGLHGHIGRGPVVRIIDIWQVERPELPCSLLGETVRWHARSGRVIYADIMGRKLLAYDPLTGQQDDWSFEAPVGGWFPATCDEIIIAVGQNLDWFDMKTGARRPIASLVGEDADIRFNDGRCDPAGRLWISTMSMSGNPPPPRGRLFRLDPPGILTPVIDGLRIPNTLAWSPDGNSMYFADSPTRETGRYDYDPQSGELGTRSVLFRFSDAVSGIPDGACVDEEGGIWIAVPRGSRVERRMPDGSLDTVILLPAERPTMCAFGGADRDILFITSQSLFLSEEERRFRVNDGAFFAVRPGVTGLPEAQFDPDTIRN</sequence>
<evidence type="ECO:0000256" key="2">
    <source>
        <dbReference type="PIRSR" id="PIRSR605511-1"/>
    </source>
</evidence>
<gene>
    <name evidence="5" type="ORF">D3P04_00235</name>
</gene>
<feature type="binding site" evidence="3">
    <location>
        <position position="194"/>
    </location>
    <ligand>
        <name>a divalent metal cation</name>
        <dbReference type="ChEBI" id="CHEBI:60240"/>
    </ligand>
</feature>
<comment type="caution">
    <text evidence="5">The sequence shown here is derived from an EMBL/GenBank/DDBJ whole genome shotgun (WGS) entry which is preliminary data.</text>
</comment>
<reference evidence="6" key="1">
    <citation type="submission" date="2018-09" db="EMBL/GenBank/DDBJ databases">
        <title>Acidovorax cavernicola nov. sp. isolated from Gruta de las Maravillas (Aracena, Spain).</title>
        <authorList>
            <person name="Jurado V."/>
            <person name="Gutierrez-Patricio S."/>
            <person name="Gonzalez-Pimentel J.L."/>
            <person name="Miller A.Z."/>
            <person name="Laiz L."/>
            <person name="Saiz-Jimenez C."/>
        </authorList>
    </citation>
    <scope>NUCLEOTIDE SEQUENCE [LARGE SCALE GENOMIC DNA]</scope>
    <source>
        <strain evidence="6">1011MAR3C25</strain>
    </source>
</reference>
<feature type="binding site" evidence="3">
    <location>
        <position position="146"/>
    </location>
    <ligand>
        <name>substrate</name>
    </ligand>
</feature>
<dbReference type="PANTHER" id="PTHR10907">
    <property type="entry name" value="REGUCALCIN"/>
    <property type="match status" value="1"/>
</dbReference>
<feature type="binding site" evidence="3">
    <location>
        <position position="245"/>
    </location>
    <ligand>
        <name>a divalent metal cation</name>
        <dbReference type="ChEBI" id="CHEBI:60240"/>
    </ligand>
</feature>
<evidence type="ECO:0000259" key="4">
    <source>
        <dbReference type="Pfam" id="PF08450"/>
    </source>
</evidence>